<dbReference type="Gene3D" id="3.30.420.10">
    <property type="entry name" value="Ribonuclease H-like superfamily/Ribonuclease H"/>
    <property type="match status" value="1"/>
</dbReference>
<evidence type="ECO:0000256" key="14">
    <source>
        <dbReference type="ARBA" id="ARBA00049244"/>
    </source>
</evidence>
<keyword evidence="21" id="KW-1185">Reference proteome</keyword>
<dbReference type="InterPro" id="IPR020046">
    <property type="entry name" value="5-3_exonucl_a-hlix_arch_N"/>
</dbReference>
<evidence type="ECO:0000256" key="5">
    <source>
        <dbReference type="ARBA" id="ARBA00022695"/>
    </source>
</evidence>
<dbReference type="InterPro" id="IPR019760">
    <property type="entry name" value="DNA-dir_DNA_pol_A_CS"/>
</dbReference>
<keyword evidence="6 16" id="KW-0235">DNA replication</keyword>
<comment type="caution">
    <text evidence="20">The sequence shown here is derived from an EMBL/GenBank/DDBJ whole genome shotgun (WGS) entry which is preliminary data.</text>
</comment>
<evidence type="ECO:0000259" key="17">
    <source>
        <dbReference type="SMART" id="SM00474"/>
    </source>
</evidence>
<dbReference type="InterPro" id="IPR008918">
    <property type="entry name" value="HhH2"/>
</dbReference>
<keyword evidence="9 16" id="KW-0378">Hydrolase</keyword>
<dbReference type="FunFam" id="1.10.150.20:FF:000002">
    <property type="entry name" value="DNA polymerase I"/>
    <property type="match status" value="1"/>
</dbReference>
<dbReference type="SUPFAM" id="SSF56672">
    <property type="entry name" value="DNA/RNA polymerases"/>
    <property type="match status" value="1"/>
</dbReference>
<dbReference type="SMART" id="SM00482">
    <property type="entry name" value="POLAc"/>
    <property type="match status" value="1"/>
</dbReference>
<dbReference type="GO" id="GO:0006302">
    <property type="term" value="P:double-strand break repair"/>
    <property type="evidence" value="ECO:0007669"/>
    <property type="project" value="TreeGrafter"/>
</dbReference>
<dbReference type="InterPro" id="IPR029060">
    <property type="entry name" value="PIN-like_dom_sf"/>
</dbReference>
<dbReference type="InterPro" id="IPR036279">
    <property type="entry name" value="5-3_exonuclease_C_sf"/>
</dbReference>
<evidence type="ECO:0000259" key="19">
    <source>
        <dbReference type="SMART" id="SM00482"/>
    </source>
</evidence>
<proteinExistence type="inferred from homology"/>
<evidence type="ECO:0000256" key="1">
    <source>
        <dbReference type="ARBA" id="ARBA00007705"/>
    </source>
</evidence>
<dbReference type="Gene3D" id="1.20.1060.10">
    <property type="entry name" value="Taq DNA Polymerase, Chain T, domain 4"/>
    <property type="match status" value="1"/>
</dbReference>
<keyword evidence="7" id="KW-0540">Nuclease</keyword>
<keyword evidence="8 16" id="KW-0227">DNA damage</keyword>
<dbReference type="InterPro" id="IPR020045">
    <property type="entry name" value="DNA_polI_H3TH"/>
</dbReference>
<evidence type="ECO:0000259" key="18">
    <source>
        <dbReference type="SMART" id="SM00475"/>
    </source>
</evidence>
<dbReference type="InterPro" id="IPR043502">
    <property type="entry name" value="DNA/RNA_pol_sf"/>
</dbReference>
<dbReference type="NCBIfam" id="NF004397">
    <property type="entry name" value="PRK05755.1"/>
    <property type="match status" value="1"/>
</dbReference>
<dbReference type="SMART" id="SM00279">
    <property type="entry name" value="HhH2"/>
    <property type="match status" value="1"/>
</dbReference>
<evidence type="ECO:0000313" key="21">
    <source>
        <dbReference type="Proteomes" id="UP000287853"/>
    </source>
</evidence>
<protein>
    <recommendedName>
        <fullName evidence="3 15">DNA polymerase I</fullName>
        <ecNumber evidence="2 15">2.7.7.7</ecNumber>
    </recommendedName>
</protein>
<keyword evidence="5 16" id="KW-0548">Nucleotidyltransferase</keyword>
<evidence type="ECO:0000256" key="11">
    <source>
        <dbReference type="ARBA" id="ARBA00022932"/>
    </source>
</evidence>
<feature type="domain" description="DNA-directed DNA polymerase family A palm" evidence="19">
    <location>
        <begin position="604"/>
        <end position="777"/>
    </location>
</feature>
<dbReference type="Pfam" id="PF01367">
    <property type="entry name" value="5_3_exonuc"/>
    <property type="match status" value="1"/>
</dbReference>
<dbReference type="CDD" id="cd08637">
    <property type="entry name" value="DNA_pol_A_pol_I_C"/>
    <property type="match status" value="1"/>
</dbReference>
<dbReference type="PANTHER" id="PTHR10133">
    <property type="entry name" value="DNA POLYMERASE I"/>
    <property type="match status" value="1"/>
</dbReference>
<feature type="domain" description="5'-3' exonuclease" evidence="18">
    <location>
        <begin position="2"/>
        <end position="203"/>
    </location>
</feature>
<dbReference type="CDD" id="cd06139">
    <property type="entry name" value="DNA_polA_I_Ecoli_like_exo"/>
    <property type="match status" value="1"/>
</dbReference>
<dbReference type="SUPFAM" id="SSF47807">
    <property type="entry name" value="5' to 3' exonuclease, C-terminal subdomain"/>
    <property type="match status" value="1"/>
</dbReference>
<dbReference type="Gene3D" id="3.30.70.370">
    <property type="match status" value="1"/>
</dbReference>
<dbReference type="Gene3D" id="1.10.150.20">
    <property type="entry name" value="5' to 3' exonuclease, C-terminal subdomain"/>
    <property type="match status" value="2"/>
</dbReference>
<accession>A0A3S3SKK1</accession>
<dbReference type="InterPro" id="IPR036397">
    <property type="entry name" value="RNaseH_sf"/>
</dbReference>
<dbReference type="InterPro" id="IPR001098">
    <property type="entry name" value="DNA-dir_DNA_pol_A_palm_dom"/>
</dbReference>
<dbReference type="FunFam" id="1.20.1060.10:FF:000001">
    <property type="entry name" value="DNA polymerase I"/>
    <property type="match status" value="1"/>
</dbReference>
<dbReference type="PROSITE" id="PS00447">
    <property type="entry name" value="DNA_POLYMERASE_A"/>
    <property type="match status" value="1"/>
</dbReference>
<dbReference type="SUPFAM" id="SSF53098">
    <property type="entry name" value="Ribonuclease H-like"/>
    <property type="match status" value="1"/>
</dbReference>
<dbReference type="GO" id="GO:0003677">
    <property type="term" value="F:DNA binding"/>
    <property type="evidence" value="ECO:0007669"/>
    <property type="project" value="UniProtKB-UniRule"/>
</dbReference>
<dbReference type="SUPFAM" id="SSF88723">
    <property type="entry name" value="PIN domain-like"/>
    <property type="match status" value="1"/>
</dbReference>
<dbReference type="Pfam" id="PF00476">
    <property type="entry name" value="DNA_pol_A"/>
    <property type="match status" value="1"/>
</dbReference>
<evidence type="ECO:0000256" key="16">
    <source>
        <dbReference type="RuleBase" id="RU004460"/>
    </source>
</evidence>
<dbReference type="EMBL" id="MTKO01000089">
    <property type="protein sequence ID" value="RWX44768.1"/>
    <property type="molecule type" value="Genomic_DNA"/>
</dbReference>
<keyword evidence="13 16" id="KW-0234">DNA repair</keyword>
<dbReference type="GO" id="GO:0008409">
    <property type="term" value="F:5'-3' exonuclease activity"/>
    <property type="evidence" value="ECO:0007669"/>
    <property type="project" value="UniProtKB-UniRule"/>
</dbReference>
<gene>
    <name evidence="16" type="primary">polA</name>
    <name evidence="20" type="ORF">H206_02086</name>
</gene>
<dbReference type="NCBIfam" id="TIGR00593">
    <property type="entry name" value="pola"/>
    <property type="match status" value="1"/>
</dbReference>
<evidence type="ECO:0000256" key="7">
    <source>
        <dbReference type="ARBA" id="ARBA00022722"/>
    </source>
</evidence>
<evidence type="ECO:0000256" key="8">
    <source>
        <dbReference type="ARBA" id="ARBA00022763"/>
    </source>
</evidence>
<sequence length="777" mass="86904">MAYDTKGPVFRHKISADYKANRPPMPEDLVPQIPYIHKIVSAYNLLSMAADDLEADDLIASAAHRLVEQGCKVVIVSGDKDLLQLVSEDITMWDPMNDRLMDVAAVEEKYGLSPVQLLDYLSLTGDSSDNISGVPGVGPKTAQKLLAEYKTLEGLYEQVDGLKKSKMKERLIAHKKDAFLSRDLVRLQDKAEVEADLQAYLVREADPEALRDLLTELEFFALLKSDVPAAKVTTEGFTQVRQRQELERLIDQLGEQLGEQLQGARHLVVDTETTSLDPLEAELVGISLCAETKQAWYLPCGHRDAEGDLLPDQLALQDIVDLLGPLLTDSSLPKIGHNLKYDYAILVAPQNGGIRLAGPLYDTMLGAWLLDPGRRSYKLDDLCQEMDMKLTSFSEIVDGDKSPDAFCRVPPEKAKDYSCEDVYGSLRLFEGQRVELEKQELWELFTEVEGPLIPVLAAMEETGILLDKALLQGLTQEFGERLDVLEQEIYGVAGHAFNINSSQQLAEVLFDELDLPKGRKTKTGYSTDIKVLEKLSHKHELPALIVRFRNLAKLKSTYVDKLQTHISPISGRVHSSFNQWGTATGRLSSSNPNLQNIPIRSEEGRRIRSTFIAQPGSLLLSADYSQIDLRVLAHYSQDKALLEAFRGEGDIHSQTAAEIFQVALPMINGEMRRVAKSINFGIVYGMSAFGLSEQLGIGRKEAQTFIDRYFVHYAGVQQFMDDIMDQARVNGYVTTLLGRRRQLPEINASNRNRRQFAERMAINTPIQARPQISSSWL</sequence>
<evidence type="ECO:0000256" key="15">
    <source>
        <dbReference type="NCBIfam" id="TIGR00593"/>
    </source>
</evidence>
<dbReference type="CDD" id="cd09859">
    <property type="entry name" value="PIN_53EXO"/>
    <property type="match status" value="1"/>
</dbReference>
<dbReference type="Proteomes" id="UP000287853">
    <property type="component" value="Unassembled WGS sequence"/>
</dbReference>
<dbReference type="SMART" id="SM00474">
    <property type="entry name" value="35EXOc"/>
    <property type="match status" value="1"/>
</dbReference>
<evidence type="ECO:0000256" key="3">
    <source>
        <dbReference type="ARBA" id="ARBA00020311"/>
    </source>
</evidence>
<dbReference type="GO" id="GO:0003887">
    <property type="term" value="F:DNA-directed DNA polymerase activity"/>
    <property type="evidence" value="ECO:0007669"/>
    <property type="project" value="UniProtKB-UniRule"/>
</dbReference>
<name>A0A3S3SKK1_9BACT</name>
<keyword evidence="11 16" id="KW-0239">DNA-directed DNA polymerase</keyword>
<dbReference type="InterPro" id="IPR018320">
    <property type="entry name" value="DNA_polymerase_1"/>
</dbReference>
<evidence type="ECO:0000256" key="12">
    <source>
        <dbReference type="ARBA" id="ARBA00023125"/>
    </source>
</evidence>
<keyword evidence="4 16" id="KW-0808">Transferase</keyword>
<reference evidence="20 21" key="1">
    <citation type="submission" date="2017-01" db="EMBL/GenBank/DDBJ databases">
        <title>The cable genome- insights into the physiology and evolution of filamentous bacteria capable of sulfide oxidation via long distance electron transfer.</title>
        <authorList>
            <person name="Schreiber L."/>
            <person name="Bjerg J.T."/>
            <person name="Boggild A."/>
            <person name="Van De Vossenberg J."/>
            <person name="Meysman F."/>
            <person name="Nielsen L.P."/>
            <person name="Schramm A."/>
            <person name="Kjeldsen K.U."/>
        </authorList>
    </citation>
    <scope>NUCLEOTIDE SEQUENCE [LARGE SCALE GENOMIC DNA]</scope>
    <source>
        <strain evidence="20">MCF</strain>
    </source>
</reference>
<dbReference type="Pfam" id="PF02739">
    <property type="entry name" value="5_3_exonuc_N"/>
    <property type="match status" value="1"/>
</dbReference>
<dbReference type="GO" id="GO:0008408">
    <property type="term" value="F:3'-5' exonuclease activity"/>
    <property type="evidence" value="ECO:0007669"/>
    <property type="project" value="UniProtKB-UniRule"/>
</dbReference>
<evidence type="ECO:0000256" key="4">
    <source>
        <dbReference type="ARBA" id="ARBA00022679"/>
    </source>
</evidence>
<dbReference type="InterPro" id="IPR002421">
    <property type="entry name" value="5-3_exonuclease"/>
</dbReference>
<dbReference type="InterPro" id="IPR012337">
    <property type="entry name" value="RNaseH-like_sf"/>
</dbReference>
<dbReference type="PANTHER" id="PTHR10133:SF27">
    <property type="entry name" value="DNA POLYMERASE NU"/>
    <property type="match status" value="1"/>
</dbReference>
<feature type="domain" description="3'-5' exonuclease" evidence="17">
    <location>
        <begin position="237"/>
        <end position="437"/>
    </location>
</feature>
<evidence type="ECO:0000256" key="13">
    <source>
        <dbReference type="ARBA" id="ARBA00023204"/>
    </source>
</evidence>
<organism evidence="20 21">
    <name type="scientific">Candidatus Electrothrix aarhusensis</name>
    <dbReference type="NCBI Taxonomy" id="1859131"/>
    <lineage>
        <taxon>Bacteria</taxon>
        <taxon>Pseudomonadati</taxon>
        <taxon>Thermodesulfobacteriota</taxon>
        <taxon>Desulfobulbia</taxon>
        <taxon>Desulfobulbales</taxon>
        <taxon>Desulfobulbaceae</taxon>
        <taxon>Candidatus Electrothrix</taxon>
    </lineage>
</organism>
<dbReference type="Gene3D" id="3.40.50.1010">
    <property type="entry name" value="5'-nuclease"/>
    <property type="match status" value="1"/>
</dbReference>
<comment type="similarity">
    <text evidence="1 16">Belongs to the DNA polymerase type-A family.</text>
</comment>
<comment type="function">
    <text evidence="16">In addition to polymerase activity, this DNA polymerase exhibits 3'-5' and 5'-3' exonuclease activity.</text>
</comment>
<dbReference type="Pfam" id="PF01612">
    <property type="entry name" value="DNA_pol_A_exo1"/>
    <property type="match status" value="1"/>
</dbReference>
<dbReference type="InterPro" id="IPR002298">
    <property type="entry name" value="DNA_polymerase_A"/>
</dbReference>
<evidence type="ECO:0000256" key="2">
    <source>
        <dbReference type="ARBA" id="ARBA00012417"/>
    </source>
</evidence>
<evidence type="ECO:0000256" key="10">
    <source>
        <dbReference type="ARBA" id="ARBA00022839"/>
    </source>
</evidence>
<dbReference type="CDD" id="cd09898">
    <property type="entry name" value="H3TH_53EXO"/>
    <property type="match status" value="1"/>
</dbReference>
<dbReference type="SMART" id="SM00475">
    <property type="entry name" value="53EXOc"/>
    <property type="match status" value="1"/>
</dbReference>
<keyword evidence="10 16" id="KW-0269">Exonuclease</keyword>
<dbReference type="PRINTS" id="PR00868">
    <property type="entry name" value="DNAPOLI"/>
</dbReference>
<keyword evidence="12 16" id="KW-0238">DNA-binding</keyword>
<dbReference type="EC" id="2.7.7.7" evidence="2 15"/>
<dbReference type="GO" id="GO:0006261">
    <property type="term" value="P:DNA-templated DNA replication"/>
    <property type="evidence" value="ECO:0007669"/>
    <property type="project" value="UniProtKB-UniRule"/>
</dbReference>
<dbReference type="FunFam" id="1.10.150.20:FF:000003">
    <property type="entry name" value="DNA polymerase I"/>
    <property type="match status" value="1"/>
</dbReference>
<evidence type="ECO:0000256" key="9">
    <source>
        <dbReference type="ARBA" id="ARBA00022801"/>
    </source>
</evidence>
<dbReference type="InterPro" id="IPR002562">
    <property type="entry name" value="3'-5'_exonuclease_dom"/>
</dbReference>
<evidence type="ECO:0000256" key="6">
    <source>
        <dbReference type="ARBA" id="ARBA00022705"/>
    </source>
</evidence>
<evidence type="ECO:0000313" key="20">
    <source>
        <dbReference type="EMBL" id="RWX44768.1"/>
    </source>
</evidence>
<dbReference type="AlphaFoldDB" id="A0A3S3SKK1"/>
<comment type="catalytic activity">
    <reaction evidence="14 16">
        <text>DNA(n) + a 2'-deoxyribonucleoside 5'-triphosphate = DNA(n+1) + diphosphate</text>
        <dbReference type="Rhea" id="RHEA:22508"/>
        <dbReference type="Rhea" id="RHEA-COMP:17339"/>
        <dbReference type="Rhea" id="RHEA-COMP:17340"/>
        <dbReference type="ChEBI" id="CHEBI:33019"/>
        <dbReference type="ChEBI" id="CHEBI:61560"/>
        <dbReference type="ChEBI" id="CHEBI:173112"/>
        <dbReference type="EC" id="2.7.7.7"/>
    </reaction>
</comment>